<proteinExistence type="inferred from homology"/>
<dbReference type="Gene3D" id="3.90.79.10">
    <property type="entry name" value="Nucleoside Triphosphate Pyrophosphohydrolase"/>
    <property type="match status" value="1"/>
</dbReference>
<evidence type="ECO:0000256" key="8">
    <source>
        <dbReference type="ARBA" id="ARBA00022763"/>
    </source>
</evidence>
<dbReference type="InterPro" id="IPR011257">
    <property type="entry name" value="DNA_glycosylase"/>
</dbReference>
<evidence type="ECO:0000256" key="2">
    <source>
        <dbReference type="ARBA" id="ARBA00001966"/>
    </source>
</evidence>
<keyword evidence="17" id="KW-1185">Reference proteome</keyword>
<dbReference type="RefSeq" id="XP_062731160.1">
    <property type="nucleotide sequence ID" value="XM_062872854.1"/>
</dbReference>
<feature type="compositionally biased region" description="Basic and acidic residues" evidence="14">
    <location>
        <begin position="646"/>
        <end position="655"/>
    </location>
</feature>
<dbReference type="Gene3D" id="1.10.340.30">
    <property type="entry name" value="Hypothetical protein, domain 2"/>
    <property type="match status" value="1"/>
</dbReference>
<comment type="similarity">
    <text evidence="3">Belongs to the Nth/MutY family.</text>
</comment>
<dbReference type="InterPro" id="IPR003265">
    <property type="entry name" value="HhH-GPD_domain"/>
</dbReference>
<dbReference type="CDD" id="cd03431">
    <property type="entry name" value="NUDIX_DNA_Glycosylase_C-MutY"/>
    <property type="match status" value="1"/>
</dbReference>
<dbReference type="SMART" id="SM00525">
    <property type="entry name" value="FES"/>
    <property type="match status" value="1"/>
</dbReference>
<dbReference type="SMART" id="SM00478">
    <property type="entry name" value="ENDO3c"/>
    <property type="match status" value="1"/>
</dbReference>
<comment type="caution">
    <text evidence="16">The sequence shown here is derived from an EMBL/GenBank/DDBJ whole genome shotgun (WGS) entry which is preliminary data.</text>
</comment>
<dbReference type="EC" id="3.2.2.31" evidence="4"/>
<dbReference type="CDD" id="cd00056">
    <property type="entry name" value="ENDO3c"/>
    <property type="match status" value="1"/>
</dbReference>
<dbReference type="Pfam" id="PF14815">
    <property type="entry name" value="NUDIX_4"/>
    <property type="match status" value="1"/>
</dbReference>
<comment type="cofactor">
    <cofactor evidence="2">
        <name>[4Fe-4S] cluster</name>
        <dbReference type="ChEBI" id="CHEBI:49883"/>
    </cofactor>
</comment>
<keyword evidence="11" id="KW-0411">Iron-sulfur</keyword>
<evidence type="ECO:0000256" key="6">
    <source>
        <dbReference type="ARBA" id="ARBA00022485"/>
    </source>
</evidence>
<dbReference type="EMBL" id="JAFFGZ010000007">
    <property type="protein sequence ID" value="KAK4642184.1"/>
    <property type="molecule type" value="Genomic_DNA"/>
</dbReference>
<keyword evidence="7" id="KW-0479">Metal-binding</keyword>
<dbReference type="InterPro" id="IPR000445">
    <property type="entry name" value="HhH_motif"/>
</dbReference>
<evidence type="ECO:0000256" key="5">
    <source>
        <dbReference type="ARBA" id="ARBA00022023"/>
    </source>
</evidence>
<keyword evidence="12" id="KW-0234">DNA repair</keyword>
<protein>
    <recommendedName>
        <fullName evidence="5">Adenine DNA glycosylase</fullName>
        <ecNumber evidence="4">3.2.2.31</ecNumber>
    </recommendedName>
</protein>
<evidence type="ECO:0000256" key="1">
    <source>
        <dbReference type="ARBA" id="ARBA00000843"/>
    </source>
</evidence>
<feature type="compositionally biased region" description="Basic and acidic residues" evidence="14">
    <location>
        <begin position="622"/>
        <end position="631"/>
    </location>
</feature>
<feature type="region of interest" description="Disordered" evidence="14">
    <location>
        <begin position="1"/>
        <end position="79"/>
    </location>
</feature>
<keyword evidence="13" id="KW-0326">Glycosidase</keyword>
<feature type="compositionally biased region" description="Polar residues" evidence="14">
    <location>
        <begin position="634"/>
        <end position="645"/>
    </location>
</feature>
<feature type="compositionally biased region" description="Basic and acidic residues" evidence="14">
    <location>
        <begin position="691"/>
        <end position="701"/>
    </location>
</feature>
<feature type="compositionally biased region" description="Basic and acidic residues" evidence="14">
    <location>
        <begin position="666"/>
        <end position="684"/>
    </location>
</feature>
<keyword evidence="9" id="KW-0378">Hydrolase</keyword>
<keyword evidence="6" id="KW-0004">4Fe-4S</keyword>
<accession>A0ABR0FEI5</accession>
<feature type="domain" description="HhH-GPD" evidence="15">
    <location>
        <begin position="166"/>
        <end position="328"/>
    </location>
</feature>
<dbReference type="GeneID" id="87892167"/>
<dbReference type="Pfam" id="PF06985">
    <property type="entry name" value="HET"/>
    <property type="match status" value="1"/>
</dbReference>
<sequence length="1638" mass="184966">MARRKSARIAAQEPKPPNPYGPHNGDSEDAAGLMSASQPSSPDSASSASDPDPEPRPAKRRKVTKHTPNTTTRSPTKYSKSNSLLLVQSIFTSAPHDGRALPLRPHPPSYHQPLLLSSPSAQASLLKWFQKEQTIRLMPWRKPFLTNPSRADLSRRAYEVWISEIMLQQTRVATVIAYWNKWMTKWPTIEDLAQATEEEVVNMWTGLGYYSRARRIHAGAQKVVAEMQGLLPDTVEGLMKHVPGVGRYTAGAISAIVFGEAEPMVDGNVMRVLSRQMGLMGDVKGDKRVVDVLWEAADRLVKVVAEADGEEGEKPGLWGQALMELGSTICTPKPQCGKCPVTESCMAYAEGVALASGLKQAVPDIEDGIACVFCELVEEDAMEASSQATEKKGRQQTSKFFEAFQASSMKEKDVASRTPSSQELNTIISHAQRFPLKKPKKQVREEEALVCAIRRVSDGQYLISRRPDKGLLAGLWEFPSYILPASNDSTTKSRKKQALDYASSLVESKDGYRGELGTVPWLFSHLRLAMHVQLFELDDSGRSLRTLPLESNYRWVSSDEIESESMGTALNWHHRVSCNIKTLELRLWSKKMDQPKDRRRLKLEPSKLGPSANNDASPPKTPDTEENKPKETPVSVSQPDLSTQHETVESEEFKRPNLGLGPSHEAQVEERSLEREAQEKQRDQPDDDNECKENPMSDENRELIDVWMQTEDEARAEEEDNVMTRDNYEANFKEEVALHNLYKHHYFDEQWLLYSKETSKDRKDEDWFIHSPTVLEATDPQYLCDMCRHVNFTVLFTHRNLKPQGNKDPSTACIELYGLSRVLNEKSTCSFCNLVREAIEQQCTAEELAKARQTKAGKISIDILDDGPDCALRLEVGFSHLAKKVIMQRMTSEDEPFALQGLPVRKDAANIPRLCNWIRTCEGSHPKLHRSIHAFSPEMETLRVIDVDEGCLVTVPTPCRYACLSYVWGKNATSLVHLTLETKATLESPGIFSNGSIVISQTYLDAIKVTRDIGLRYLWIDALCIVQDDDAEKAIIVSQMAAVYGNAVINIVASTNFSPDGGLPGVGSTPRARSQVVKQIQGLSVGAVFHDARQPYHEIEDAIWNSRAWTFQERHLSQRTVYFTASQLYFTCPHGTACEDTVRNSTRDLKPTVPVDRPKFEEAIYPLMFYIWSDPTQTEFPNKRFKLAGTGTESDTLVSTREELPTPTYRAMPVAAYRSGTLPMEGETLWKTYREAVNMYTKRKMTWQSDAINAFQGVTDLISQGVNTTFWYGIPEFAFDQALLWYPQEPLTRRTYLGAAPSWSWAGWEGHTKYRGRGWHNAIAVAPFNVVHWLTHPSSIGTVVRYLVARGDSPERVAKIVQAAKEQPKSLNSWVHAFLYQLEDLDDGWKDEKDTSRNELYFSHPAYPGLRFTYPINLPGKPLLPRHLPDGTLPFTARSVEARFTDMSTTAHKSIPVEDEFLQIGLNDAGKYGSGSRRPWEFAVYHQGYRAGFLSLNVPLSSIDRASASYRLVAMSRDMVPQIAPPPCGWDLYWNLNPRRMQDSVFFDEEWGRPEERRKWTVFTDSEPGRGPGRENGDPRWDLGRYETPAINDVYNVLLLENKTGENGEWWEERIGVGKIHVGAFWIARPVIEKFALR</sequence>
<evidence type="ECO:0000256" key="13">
    <source>
        <dbReference type="ARBA" id="ARBA00023295"/>
    </source>
</evidence>
<reference evidence="16 17" key="1">
    <citation type="journal article" date="2023" name="bioRxiv">
        <title>High-quality genome assemblies of four members of thePodospora anserinaspecies complex.</title>
        <authorList>
            <person name="Ament-Velasquez S.L."/>
            <person name="Vogan A.A."/>
            <person name="Wallerman O."/>
            <person name="Hartmann F."/>
            <person name="Gautier V."/>
            <person name="Silar P."/>
            <person name="Giraud T."/>
            <person name="Johannesson H."/>
        </authorList>
    </citation>
    <scope>NUCLEOTIDE SEQUENCE [LARGE SCALE GENOMIC DNA]</scope>
    <source>
        <strain evidence="16 17">CBS 112042</strain>
    </source>
</reference>
<dbReference type="InterPro" id="IPR029119">
    <property type="entry name" value="MutY_C"/>
</dbReference>
<dbReference type="InterPro" id="IPR010730">
    <property type="entry name" value="HET"/>
</dbReference>
<keyword evidence="10" id="KW-0408">Iron</keyword>
<dbReference type="InterPro" id="IPR023170">
    <property type="entry name" value="HhH_base_excis_C"/>
</dbReference>
<feature type="region of interest" description="Disordered" evidence="14">
    <location>
        <begin position="594"/>
        <end position="701"/>
    </location>
</feature>
<evidence type="ECO:0000256" key="12">
    <source>
        <dbReference type="ARBA" id="ARBA00023204"/>
    </source>
</evidence>
<name>A0ABR0FEI5_9PEZI</name>
<evidence type="ECO:0000256" key="14">
    <source>
        <dbReference type="SAM" id="MobiDB-lite"/>
    </source>
</evidence>
<evidence type="ECO:0000256" key="3">
    <source>
        <dbReference type="ARBA" id="ARBA00008343"/>
    </source>
</evidence>
<evidence type="ECO:0000256" key="4">
    <source>
        <dbReference type="ARBA" id="ARBA00012045"/>
    </source>
</evidence>
<evidence type="ECO:0000313" key="16">
    <source>
        <dbReference type="EMBL" id="KAK4642184.1"/>
    </source>
</evidence>
<dbReference type="InterPro" id="IPR015797">
    <property type="entry name" value="NUDIX_hydrolase-like_dom_sf"/>
</dbReference>
<dbReference type="SUPFAM" id="SSF55811">
    <property type="entry name" value="Nudix"/>
    <property type="match status" value="1"/>
</dbReference>
<organism evidence="16 17">
    <name type="scientific">Podospora bellae-mahoneyi</name>
    <dbReference type="NCBI Taxonomy" id="2093777"/>
    <lineage>
        <taxon>Eukaryota</taxon>
        <taxon>Fungi</taxon>
        <taxon>Dikarya</taxon>
        <taxon>Ascomycota</taxon>
        <taxon>Pezizomycotina</taxon>
        <taxon>Sordariomycetes</taxon>
        <taxon>Sordariomycetidae</taxon>
        <taxon>Sordariales</taxon>
        <taxon>Podosporaceae</taxon>
        <taxon>Podospora</taxon>
    </lineage>
</organism>
<dbReference type="PANTHER" id="PTHR42944">
    <property type="entry name" value="ADENINE DNA GLYCOSYLASE"/>
    <property type="match status" value="1"/>
</dbReference>
<dbReference type="InterPro" id="IPR044298">
    <property type="entry name" value="MIG/MutY"/>
</dbReference>
<gene>
    <name evidence="16" type="ORF">QC761_0081880</name>
</gene>
<dbReference type="Gene3D" id="1.10.1670.10">
    <property type="entry name" value="Helix-hairpin-Helix base-excision DNA repair enzymes (C-terminal)"/>
    <property type="match status" value="1"/>
</dbReference>
<evidence type="ECO:0000313" key="17">
    <source>
        <dbReference type="Proteomes" id="UP001322138"/>
    </source>
</evidence>
<dbReference type="Proteomes" id="UP001322138">
    <property type="component" value="Unassembled WGS sequence"/>
</dbReference>
<dbReference type="Pfam" id="PF00633">
    <property type="entry name" value="HHH"/>
    <property type="match status" value="1"/>
</dbReference>
<evidence type="ECO:0000256" key="11">
    <source>
        <dbReference type="ARBA" id="ARBA00023014"/>
    </source>
</evidence>
<feature type="compositionally biased region" description="Polar residues" evidence="14">
    <location>
        <begin position="66"/>
        <end position="79"/>
    </location>
</feature>
<dbReference type="Pfam" id="PF00730">
    <property type="entry name" value="HhH-GPD"/>
    <property type="match status" value="1"/>
</dbReference>
<dbReference type="PANTHER" id="PTHR42944:SF1">
    <property type="entry name" value="ADENINE DNA GLYCOSYLASE"/>
    <property type="match status" value="1"/>
</dbReference>
<dbReference type="SUPFAM" id="SSF48150">
    <property type="entry name" value="DNA-glycosylase"/>
    <property type="match status" value="1"/>
</dbReference>
<evidence type="ECO:0000256" key="7">
    <source>
        <dbReference type="ARBA" id="ARBA00022723"/>
    </source>
</evidence>
<evidence type="ECO:0000256" key="9">
    <source>
        <dbReference type="ARBA" id="ARBA00022801"/>
    </source>
</evidence>
<dbReference type="InterPro" id="IPR003651">
    <property type="entry name" value="Endonuclease3_FeS-loop_motif"/>
</dbReference>
<comment type="catalytic activity">
    <reaction evidence="1">
        <text>Hydrolyzes free adenine bases from 7,8-dihydro-8-oxoguanine:adenine mismatched double-stranded DNA, leaving an apurinic site.</text>
        <dbReference type="EC" id="3.2.2.31"/>
    </reaction>
</comment>
<feature type="compositionally biased region" description="Low complexity" evidence="14">
    <location>
        <begin position="35"/>
        <end position="50"/>
    </location>
</feature>
<evidence type="ECO:0000256" key="10">
    <source>
        <dbReference type="ARBA" id="ARBA00023004"/>
    </source>
</evidence>
<evidence type="ECO:0000259" key="15">
    <source>
        <dbReference type="SMART" id="SM00478"/>
    </source>
</evidence>
<keyword evidence="8" id="KW-0227">DNA damage</keyword>